<evidence type="ECO:0000313" key="1">
    <source>
        <dbReference type="EMBL" id="GGW66810.1"/>
    </source>
</evidence>
<sequence length="148" mass="15245">MEAEEFAFAEAGAQGEFVQCVQPVGFGRVEELAGFGHCERPEAPGPGVGGGWDRDGGPLRGCLDGGQVGGGRLFGGFGGVVLVLGVLGGRGRLGCRVGKEHQDQDAEGGRGLGMVSTIAQRVVVHESEAGHTVTAELFTDVRRRGPLC</sequence>
<protein>
    <submittedName>
        <fullName evidence="1">Uncharacterized protein</fullName>
    </submittedName>
</protein>
<evidence type="ECO:0000313" key="2">
    <source>
        <dbReference type="Proteomes" id="UP000620224"/>
    </source>
</evidence>
<name>A0A918JCD6_9ACTN</name>
<proteinExistence type="predicted"/>
<dbReference type="InterPro" id="IPR036890">
    <property type="entry name" value="HATPase_C_sf"/>
</dbReference>
<reference evidence="1 2" key="1">
    <citation type="journal article" date="2014" name="Int. J. Syst. Evol. Microbiol.">
        <title>Complete genome sequence of Corynebacterium casei LMG S-19264T (=DSM 44701T), isolated from a smear-ripened cheese.</title>
        <authorList>
            <consortium name="US DOE Joint Genome Institute (JGI-PGF)"/>
            <person name="Walter F."/>
            <person name="Albersmeier A."/>
            <person name="Kalinowski J."/>
            <person name="Ruckert C."/>
        </authorList>
    </citation>
    <scope>NUCLEOTIDE SEQUENCE [LARGE SCALE GENOMIC DNA]</scope>
    <source>
        <strain evidence="1 2">JCM 4490</strain>
    </source>
</reference>
<dbReference type="AlphaFoldDB" id="A0A918JCD6"/>
<comment type="caution">
    <text evidence="1">The sequence shown here is derived from an EMBL/GenBank/DDBJ whole genome shotgun (WGS) entry which is preliminary data.</text>
</comment>
<keyword evidence="2" id="KW-1185">Reference proteome</keyword>
<organism evidence="1 2">
    <name type="scientific">Streptomyces lucensis JCM 4490</name>
    <dbReference type="NCBI Taxonomy" id="1306176"/>
    <lineage>
        <taxon>Bacteria</taxon>
        <taxon>Bacillati</taxon>
        <taxon>Actinomycetota</taxon>
        <taxon>Actinomycetes</taxon>
        <taxon>Kitasatosporales</taxon>
        <taxon>Streptomycetaceae</taxon>
        <taxon>Streptomyces</taxon>
    </lineage>
</organism>
<accession>A0A918JCD6</accession>
<dbReference type="Proteomes" id="UP000620224">
    <property type="component" value="Unassembled WGS sequence"/>
</dbReference>
<dbReference type="EMBL" id="BMUE01000011">
    <property type="protein sequence ID" value="GGW66810.1"/>
    <property type="molecule type" value="Genomic_DNA"/>
</dbReference>
<dbReference type="Gene3D" id="3.30.565.10">
    <property type="entry name" value="Histidine kinase-like ATPase, C-terminal domain"/>
    <property type="match status" value="1"/>
</dbReference>
<gene>
    <name evidence="1" type="ORF">GCM10010503_50100</name>
</gene>